<keyword evidence="2" id="KW-1133">Transmembrane helix</keyword>
<feature type="transmembrane region" description="Helical" evidence="2">
    <location>
        <begin position="125"/>
        <end position="148"/>
    </location>
</feature>
<keyword evidence="5" id="KW-1185">Reference proteome</keyword>
<accession>A0A291QAU0</accession>
<feature type="compositionally biased region" description="Low complexity" evidence="1">
    <location>
        <begin position="72"/>
        <end position="91"/>
    </location>
</feature>
<feature type="domain" description="Band 7" evidence="3">
    <location>
        <begin position="186"/>
        <end position="352"/>
    </location>
</feature>
<dbReference type="Gene3D" id="3.30.479.30">
    <property type="entry name" value="Band 7 domain"/>
    <property type="match status" value="1"/>
</dbReference>
<protein>
    <submittedName>
        <fullName evidence="4">Membrane protease subunit</fullName>
    </submittedName>
</protein>
<keyword evidence="2" id="KW-0812">Transmembrane</keyword>
<dbReference type="SMART" id="SM00244">
    <property type="entry name" value="PHB"/>
    <property type="match status" value="1"/>
</dbReference>
<name>A0A291QAU0_9ACTN</name>
<dbReference type="GO" id="GO:0008233">
    <property type="term" value="F:peptidase activity"/>
    <property type="evidence" value="ECO:0007669"/>
    <property type="project" value="UniProtKB-KW"/>
</dbReference>
<feature type="region of interest" description="Disordered" evidence="1">
    <location>
        <begin position="1"/>
        <end position="117"/>
    </location>
</feature>
<reference evidence="4 5" key="1">
    <citation type="submission" date="2017-08" db="EMBL/GenBank/DDBJ databases">
        <title>Complete Genome Sequence of Streptomyces formicae KY5, the formicamycin producer.</title>
        <authorList>
            <person name="Holmes N.A."/>
            <person name="Devine R."/>
            <person name="Qin Z."/>
            <person name="Seipke R.F."/>
            <person name="Wilkinson B."/>
            <person name="Hutchings M.I."/>
        </authorList>
    </citation>
    <scope>NUCLEOTIDE SEQUENCE [LARGE SCALE GENOMIC DNA]</scope>
    <source>
        <strain evidence="4 5">KY5</strain>
    </source>
</reference>
<gene>
    <name evidence="4" type="ORF">KY5_3589c</name>
</gene>
<dbReference type="KEGG" id="sfk:KY5_3589c"/>
<evidence type="ECO:0000259" key="3">
    <source>
        <dbReference type="SMART" id="SM00244"/>
    </source>
</evidence>
<feature type="transmembrane region" description="Helical" evidence="2">
    <location>
        <begin position="168"/>
        <end position="188"/>
    </location>
</feature>
<keyword evidence="4" id="KW-0645">Protease</keyword>
<keyword evidence="2" id="KW-0472">Membrane</keyword>
<dbReference type="PANTHER" id="PTHR43446">
    <property type="entry name" value="MEMBRANE PROTEIN-RELATED"/>
    <property type="match status" value="1"/>
</dbReference>
<feature type="compositionally biased region" description="Basic and acidic residues" evidence="1">
    <location>
        <begin position="1"/>
        <end position="16"/>
    </location>
</feature>
<organism evidence="4 5">
    <name type="scientific">Streptomyces formicae</name>
    <dbReference type="NCBI Taxonomy" id="1616117"/>
    <lineage>
        <taxon>Bacteria</taxon>
        <taxon>Bacillati</taxon>
        <taxon>Actinomycetota</taxon>
        <taxon>Actinomycetes</taxon>
        <taxon>Kitasatosporales</taxon>
        <taxon>Streptomycetaceae</taxon>
        <taxon>Streptomyces</taxon>
    </lineage>
</organism>
<evidence type="ECO:0000313" key="4">
    <source>
        <dbReference type="EMBL" id="ATL28607.1"/>
    </source>
</evidence>
<dbReference type="InterPro" id="IPR001107">
    <property type="entry name" value="Band_7"/>
</dbReference>
<dbReference type="SUPFAM" id="SSF117892">
    <property type="entry name" value="Band 7/SPFH domain"/>
    <property type="match status" value="1"/>
</dbReference>
<dbReference type="InterPro" id="IPR036013">
    <property type="entry name" value="Band_7/SPFH_dom_sf"/>
</dbReference>
<dbReference type="AlphaFoldDB" id="A0A291QAU0"/>
<dbReference type="Proteomes" id="UP000221011">
    <property type="component" value="Chromosome"/>
</dbReference>
<keyword evidence="4" id="KW-0378">Hydrolase</keyword>
<proteinExistence type="predicted"/>
<dbReference type="PANTHER" id="PTHR43446:SF1">
    <property type="entry name" value="BAND 7 DOMAIN-CONTAINING PROTEIN"/>
    <property type="match status" value="1"/>
</dbReference>
<sequence length="414" mass="44885">MPVPEEPKDPEQRKGPEGPAEPAAPGDGTGPRALVVRNRHDSIPMDLLFRGDTAELPKPTKTTHAPKPPQSSQPAQSSQPPKSPHPAKSPQSPRPTEGPGAAKPPSPPRPDRDLAERRGPACSGWWALLVALLALAGAAWLIWSGGLLPVRITDLLALPERPRDGLVAWQWAAVGGCGVVALMALGGLTRGRVGSAWTLSLFGRYRGSVRRTGLVWISPLMLRRRVDVRLRHWRSEPMTAVDAEGIELRVVVLVVWQVKDAARALLTVDDHLAYLREQVEAVTARVVSRLPADSFREPADDVRTLRDAEAVGDALGATLAAECRAVGIEVFSARPTRVEYAPEVAAAMQRRQLAAIDAKHRDTVLTSVLDAVDDTVRRLTERGLVTLDDYERKALVKDLTVAFYTARGSAVDTH</sequence>
<evidence type="ECO:0000256" key="2">
    <source>
        <dbReference type="SAM" id="Phobius"/>
    </source>
</evidence>
<evidence type="ECO:0000256" key="1">
    <source>
        <dbReference type="SAM" id="MobiDB-lite"/>
    </source>
</evidence>
<feature type="compositionally biased region" description="Low complexity" evidence="1">
    <location>
        <begin position="17"/>
        <end position="26"/>
    </location>
</feature>
<dbReference type="Pfam" id="PF01145">
    <property type="entry name" value="Band_7"/>
    <property type="match status" value="1"/>
</dbReference>
<dbReference type="GO" id="GO:0006508">
    <property type="term" value="P:proteolysis"/>
    <property type="evidence" value="ECO:0007669"/>
    <property type="project" value="UniProtKB-KW"/>
</dbReference>
<dbReference type="EMBL" id="CP022685">
    <property type="protein sequence ID" value="ATL28607.1"/>
    <property type="molecule type" value="Genomic_DNA"/>
</dbReference>
<evidence type="ECO:0000313" key="5">
    <source>
        <dbReference type="Proteomes" id="UP000221011"/>
    </source>
</evidence>